<reference evidence="10" key="1">
    <citation type="submission" date="2020-07" db="EMBL/GenBank/DDBJ databases">
        <title>The High-quality genome of the commercially important snow crab, Chionoecetes opilio.</title>
        <authorList>
            <person name="Jeong J.-H."/>
            <person name="Ryu S."/>
        </authorList>
    </citation>
    <scope>NUCLEOTIDE SEQUENCE</scope>
    <source>
        <strain evidence="10">MADBK_172401_WGS</strain>
        <tissue evidence="10">Digestive gland</tissue>
    </source>
</reference>
<keyword evidence="8 9" id="KW-0325">Glycoprotein</keyword>
<dbReference type="GO" id="GO:0008146">
    <property type="term" value="F:sulfotransferase activity"/>
    <property type="evidence" value="ECO:0007669"/>
    <property type="project" value="InterPro"/>
</dbReference>
<name>A0A8J4XLQ4_CHIOP</name>
<keyword evidence="6 9" id="KW-0333">Golgi apparatus</keyword>
<keyword evidence="11" id="KW-1185">Reference proteome</keyword>
<comment type="similarity">
    <text evidence="2 9">Belongs to the sulfotransferase 2 family.</text>
</comment>
<keyword evidence="3 9" id="KW-0808">Transferase</keyword>
<keyword evidence="7" id="KW-0472">Membrane</keyword>
<proteinExistence type="inferred from homology"/>
<keyword evidence="5" id="KW-1133">Transmembrane helix</keyword>
<organism evidence="10 11">
    <name type="scientific">Chionoecetes opilio</name>
    <name type="common">Atlantic snow crab</name>
    <name type="synonym">Cancer opilio</name>
    <dbReference type="NCBI Taxonomy" id="41210"/>
    <lineage>
        <taxon>Eukaryota</taxon>
        <taxon>Metazoa</taxon>
        <taxon>Ecdysozoa</taxon>
        <taxon>Arthropoda</taxon>
        <taxon>Crustacea</taxon>
        <taxon>Multicrustacea</taxon>
        <taxon>Malacostraca</taxon>
        <taxon>Eumalacostraca</taxon>
        <taxon>Eucarida</taxon>
        <taxon>Decapoda</taxon>
        <taxon>Pleocyemata</taxon>
        <taxon>Brachyura</taxon>
        <taxon>Eubrachyura</taxon>
        <taxon>Majoidea</taxon>
        <taxon>Majidae</taxon>
        <taxon>Chionoecetes</taxon>
    </lineage>
</organism>
<evidence type="ECO:0000256" key="9">
    <source>
        <dbReference type="RuleBase" id="RU364020"/>
    </source>
</evidence>
<evidence type="ECO:0000313" key="10">
    <source>
        <dbReference type="EMBL" id="KAG0701623.1"/>
    </source>
</evidence>
<dbReference type="Proteomes" id="UP000770661">
    <property type="component" value="Unassembled WGS sequence"/>
</dbReference>
<comment type="subcellular location">
    <subcellularLocation>
        <location evidence="1 9">Golgi apparatus membrane</location>
        <topology evidence="1 9">Single-pass type II membrane protein</topology>
    </subcellularLocation>
</comment>
<evidence type="ECO:0000256" key="2">
    <source>
        <dbReference type="ARBA" id="ARBA00006339"/>
    </source>
</evidence>
<dbReference type="GO" id="GO:0000139">
    <property type="term" value="C:Golgi membrane"/>
    <property type="evidence" value="ECO:0007669"/>
    <property type="project" value="UniProtKB-SubCell"/>
</dbReference>
<evidence type="ECO:0000256" key="7">
    <source>
        <dbReference type="ARBA" id="ARBA00023136"/>
    </source>
</evidence>
<accession>A0A8J4XLQ4</accession>
<evidence type="ECO:0000256" key="4">
    <source>
        <dbReference type="ARBA" id="ARBA00022692"/>
    </source>
</evidence>
<dbReference type="PANTHER" id="PTHR12137:SF54">
    <property type="entry name" value="CARBOHYDRATE SULFOTRANSFERASE"/>
    <property type="match status" value="1"/>
</dbReference>
<gene>
    <name evidence="10" type="primary">CHST11</name>
    <name evidence="10" type="ORF">GWK47_002915</name>
</gene>
<dbReference type="AlphaFoldDB" id="A0A8J4XLQ4"/>
<comment type="caution">
    <text evidence="10">The sequence shown here is derived from an EMBL/GenBank/DDBJ whole genome shotgun (WGS) entry which is preliminary data.</text>
</comment>
<protein>
    <recommendedName>
        <fullName evidence="9">Carbohydrate sulfotransferase</fullName>
        <ecNumber evidence="9">2.8.2.-</ecNumber>
    </recommendedName>
</protein>
<evidence type="ECO:0000256" key="6">
    <source>
        <dbReference type="ARBA" id="ARBA00023034"/>
    </source>
</evidence>
<dbReference type="Pfam" id="PF03567">
    <property type="entry name" value="Sulfotransfer_2"/>
    <property type="match status" value="1"/>
</dbReference>
<keyword evidence="4" id="KW-0812">Transmembrane</keyword>
<dbReference type="InterPro" id="IPR018011">
    <property type="entry name" value="Carb_sulfotrans_8-10"/>
</dbReference>
<dbReference type="EC" id="2.8.2.-" evidence="9"/>
<evidence type="ECO:0000256" key="3">
    <source>
        <dbReference type="ARBA" id="ARBA00022679"/>
    </source>
</evidence>
<evidence type="ECO:0000256" key="8">
    <source>
        <dbReference type="ARBA" id="ARBA00023180"/>
    </source>
</evidence>
<dbReference type="PANTHER" id="PTHR12137">
    <property type="entry name" value="CARBOHYDRATE SULFOTRANSFERASE"/>
    <property type="match status" value="1"/>
</dbReference>
<evidence type="ECO:0000313" key="11">
    <source>
        <dbReference type="Proteomes" id="UP000770661"/>
    </source>
</evidence>
<dbReference type="EMBL" id="JACEEZ010025360">
    <property type="protein sequence ID" value="KAG0701623.1"/>
    <property type="molecule type" value="Genomic_DNA"/>
</dbReference>
<keyword evidence="9" id="KW-0119">Carbohydrate metabolism</keyword>
<dbReference type="InterPro" id="IPR005331">
    <property type="entry name" value="Sulfotransferase"/>
</dbReference>
<sequence>MLKIHPQPVSNGFLKIQKKIIKKYRPANPNDTFPFPTFPEFVQYVIDMSAYYTTGEQWRENVICWIPFWAQCDVCSMDYNVIMKLETMTDDEKFLITLSNMKKLKKIEGEWRNLRNVTSTQAAPDFYRQLTTRQMLDLHQRYKLDFELFGYTLDAYLPLAKDAPNRPHS</sequence>
<keyword evidence="9" id="KW-0735">Signal-anchor</keyword>
<dbReference type="OrthoDB" id="2019940at2759"/>
<dbReference type="GO" id="GO:0016051">
    <property type="term" value="P:carbohydrate biosynthetic process"/>
    <property type="evidence" value="ECO:0007669"/>
    <property type="project" value="InterPro"/>
</dbReference>
<evidence type="ECO:0000256" key="5">
    <source>
        <dbReference type="ARBA" id="ARBA00022989"/>
    </source>
</evidence>
<evidence type="ECO:0000256" key="1">
    <source>
        <dbReference type="ARBA" id="ARBA00004323"/>
    </source>
</evidence>